<keyword evidence="3" id="KW-0862">Zinc</keyword>
<evidence type="ECO:0000256" key="3">
    <source>
        <dbReference type="ARBA" id="ARBA00022833"/>
    </source>
</evidence>
<keyword evidence="7" id="KW-1185">Reference proteome</keyword>
<gene>
    <name evidence="6" type="ORF">QE152_g30328</name>
</gene>
<dbReference type="Proteomes" id="UP001458880">
    <property type="component" value="Unassembled WGS sequence"/>
</dbReference>
<dbReference type="SMART" id="SM00249">
    <property type="entry name" value="PHD"/>
    <property type="match status" value="1"/>
</dbReference>
<dbReference type="PROSITE" id="PS01359">
    <property type="entry name" value="ZF_PHD_1"/>
    <property type="match status" value="1"/>
</dbReference>
<feature type="domain" description="PHD-type" evidence="5">
    <location>
        <begin position="2"/>
        <end position="60"/>
    </location>
</feature>
<evidence type="ECO:0000313" key="6">
    <source>
        <dbReference type="EMBL" id="KAK9701828.1"/>
    </source>
</evidence>
<reference evidence="6 7" key="1">
    <citation type="journal article" date="2024" name="BMC Genomics">
        <title>De novo assembly and annotation of Popillia japonica's genome with initial clues to its potential as an invasive pest.</title>
        <authorList>
            <person name="Cucini C."/>
            <person name="Boschi S."/>
            <person name="Funari R."/>
            <person name="Cardaioli E."/>
            <person name="Iannotti N."/>
            <person name="Marturano G."/>
            <person name="Paoli F."/>
            <person name="Bruttini M."/>
            <person name="Carapelli A."/>
            <person name="Frati F."/>
            <person name="Nardi F."/>
        </authorList>
    </citation>
    <scope>NUCLEOTIDE SEQUENCE [LARGE SCALE GENOMIC DNA]</scope>
    <source>
        <strain evidence="6">DMR45628</strain>
    </source>
</reference>
<dbReference type="SUPFAM" id="SSF57903">
    <property type="entry name" value="FYVE/PHD zinc finger"/>
    <property type="match status" value="1"/>
</dbReference>
<proteinExistence type="predicted"/>
<organism evidence="6 7">
    <name type="scientific">Popillia japonica</name>
    <name type="common">Japanese beetle</name>
    <dbReference type="NCBI Taxonomy" id="7064"/>
    <lineage>
        <taxon>Eukaryota</taxon>
        <taxon>Metazoa</taxon>
        <taxon>Ecdysozoa</taxon>
        <taxon>Arthropoda</taxon>
        <taxon>Hexapoda</taxon>
        <taxon>Insecta</taxon>
        <taxon>Pterygota</taxon>
        <taxon>Neoptera</taxon>
        <taxon>Endopterygota</taxon>
        <taxon>Coleoptera</taxon>
        <taxon>Polyphaga</taxon>
        <taxon>Scarabaeiformia</taxon>
        <taxon>Scarabaeidae</taxon>
        <taxon>Rutelinae</taxon>
        <taxon>Popillia</taxon>
    </lineage>
</organism>
<protein>
    <recommendedName>
        <fullName evidence="5">PHD-type domain-containing protein</fullName>
    </recommendedName>
</protein>
<dbReference type="AlphaFoldDB" id="A0AAW1JE86"/>
<dbReference type="GO" id="GO:0008270">
    <property type="term" value="F:zinc ion binding"/>
    <property type="evidence" value="ECO:0007669"/>
    <property type="project" value="UniProtKB-KW"/>
</dbReference>
<evidence type="ECO:0000256" key="4">
    <source>
        <dbReference type="PROSITE-ProRule" id="PRU00146"/>
    </source>
</evidence>
<dbReference type="InterPro" id="IPR019786">
    <property type="entry name" value="Zinc_finger_PHD-type_CS"/>
</dbReference>
<evidence type="ECO:0000259" key="5">
    <source>
        <dbReference type="PROSITE" id="PS50016"/>
    </source>
</evidence>
<accession>A0AAW1JE86</accession>
<dbReference type="PROSITE" id="PS50016">
    <property type="entry name" value="ZF_PHD_2"/>
    <property type="match status" value="1"/>
</dbReference>
<dbReference type="InterPro" id="IPR011011">
    <property type="entry name" value="Znf_FYVE_PHD"/>
</dbReference>
<name>A0AAW1JE86_POPJA</name>
<comment type="caution">
    <text evidence="6">The sequence shown here is derived from an EMBL/GenBank/DDBJ whole genome shotgun (WGS) entry which is preliminary data.</text>
</comment>
<keyword evidence="1" id="KW-0479">Metal-binding</keyword>
<dbReference type="EMBL" id="JASPKY010000406">
    <property type="protein sequence ID" value="KAK9701828.1"/>
    <property type="molecule type" value="Genomic_DNA"/>
</dbReference>
<dbReference type="InterPro" id="IPR001965">
    <property type="entry name" value="Znf_PHD"/>
</dbReference>
<evidence type="ECO:0000256" key="1">
    <source>
        <dbReference type="ARBA" id="ARBA00022723"/>
    </source>
</evidence>
<evidence type="ECO:0000256" key="2">
    <source>
        <dbReference type="ARBA" id="ARBA00022771"/>
    </source>
</evidence>
<keyword evidence="2 4" id="KW-0863">Zinc-finger</keyword>
<evidence type="ECO:0000313" key="7">
    <source>
        <dbReference type="Proteomes" id="UP001458880"/>
    </source>
</evidence>
<dbReference type="InterPro" id="IPR013083">
    <property type="entry name" value="Znf_RING/FYVE/PHD"/>
</dbReference>
<sequence length="793" mass="90843">MYEDCGICNAKVKQNDTSVICSGLCGKPYHNRCINLTAKDCQFILSLNNLKWFCENCLLSFNNYFEMNKKVEDLKKTMNVEMNKIYTAIKGSQLDQKSAQKTFAEVAGNTVIIKPKNKQDTRATRDDIIKKLNPTELELGITGVRNMREGGLAITCQTDEDTTKIRKEVTRKLKNYSVVTREPKKPCIKIVDIADDLNTRTCIVKQNGSILHHETDFRIKTIKKMKKTYMAIVECDPITFKKITDVGRLTIGWSVCRIYEHVGVFRCFQCGGFNHKAADCQVEHWLKDSEILNTVLDKYSLCSNFTRKDSKGGGVSIYVRSKCDYKVARITANTAAGIDYLCSHIDSERLVSFWVSHNGLSDYSAQILQYTIDSRVKNDDYYFTRVFNTVNSNHFLFYLAKENWMDIMMAESVDDAFRVFISILQYYIELCFPMKRFKISHKSKSRSWLTKGIRISSANLRSLYEVAINSRDDSDWQYYKDYKRIVKHNDELLEDPQKISDAFGEHYSNFSLNNKTTNSSNYNSTFYTKGKHYPTMYVTPVTELARYPTTLTSQHPTTRTASAGEISNDIDESASNDEVDMVSNIVDKNTSDVLWDVLPTNNVVTQSNKISKIKCCTDTTFKGRETTSCKVTLDPPVEVNNSNLYLIVPRNNLLINKSLDIMDNFTEIQNKTVNIHNFSNIPQKLFENTVIGYLKICESNEGYDNEGLDEDVDCFVTTIGERNVSINESLEYQQKHQLLNLLGANSDIMAWDNKTLGKTNLAEHEIDTGNALPIRSKPYRVSKKEREIIQEQF</sequence>
<dbReference type="InterPro" id="IPR019787">
    <property type="entry name" value="Znf_PHD-finger"/>
</dbReference>
<dbReference type="Gene3D" id="3.30.40.10">
    <property type="entry name" value="Zinc/RING finger domain, C3HC4 (zinc finger)"/>
    <property type="match status" value="1"/>
</dbReference>